<name>A0A9N9GNR3_9GLOM</name>
<sequence length="60" mass="6939">MSKIGYLNGFVNANRPPLLTFTRQELKDFMQDDEGRNGKVWREPDEELHPFCIAVTVNTV</sequence>
<dbReference type="AlphaFoldDB" id="A0A9N9GNR3"/>
<dbReference type="Proteomes" id="UP000789831">
    <property type="component" value="Unassembled WGS sequence"/>
</dbReference>
<gene>
    <name evidence="1" type="ORF">AGERDE_LOCUS9970</name>
</gene>
<protein>
    <submittedName>
        <fullName evidence="1">3864_t:CDS:1</fullName>
    </submittedName>
</protein>
<comment type="caution">
    <text evidence="1">The sequence shown here is derived from an EMBL/GenBank/DDBJ whole genome shotgun (WGS) entry which is preliminary data.</text>
</comment>
<organism evidence="1 2">
    <name type="scientific">Ambispora gerdemannii</name>
    <dbReference type="NCBI Taxonomy" id="144530"/>
    <lineage>
        <taxon>Eukaryota</taxon>
        <taxon>Fungi</taxon>
        <taxon>Fungi incertae sedis</taxon>
        <taxon>Mucoromycota</taxon>
        <taxon>Glomeromycotina</taxon>
        <taxon>Glomeromycetes</taxon>
        <taxon>Archaeosporales</taxon>
        <taxon>Ambisporaceae</taxon>
        <taxon>Ambispora</taxon>
    </lineage>
</organism>
<keyword evidence="2" id="KW-1185">Reference proteome</keyword>
<evidence type="ECO:0000313" key="1">
    <source>
        <dbReference type="EMBL" id="CAG8618983.1"/>
    </source>
</evidence>
<feature type="non-terminal residue" evidence="1">
    <location>
        <position position="1"/>
    </location>
</feature>
<dbReference type="EMBL" id="CAJVPL010002758">
    <property type="protein sequence ID" value="CAG8618983.1"/>
    <property type="molecule type" value="Genomic_DNA"/>
</dbReference>
<reference evidence="1" key="1">
    <citation type="submission" date="2021-06" db="EMBL/GenBank/DDBJ databases">
        <authorList>
            <person name="Kallberg Y."/>
            <person name="Tangrot J."/>
            <person name="Rosling A."/>
        </authorList>
    </citation>
    <scope>NUCLEOTIDE SEQUENCE</scope>
    <source>
        <strain evidence="1">MT106</strain>
    </source>
</reference>
<evidence type="ECO:0000313" key="2">
    <source>
        <dbReference type="Proteomes" id="UP000789831"/>
    </source>
</evidence>
<accession>A0A9N9GNR3</accession>
<proteinExistence type="predicted"/>